<keyword evidence="1" id="KW-0812">Transmembrane</keyword>
<protein>
    <submittedName>
        <fullName evidence="2">Metal-dependent hydrolase</fullName>
    </submittedName>
</protein>
<keyword evidence="3" id="KW-1185">Reference proteome</keyword>
<dbReference type="KEGG" id="mrc:R6Y96_05155"/>
<evidence type="ECO:0000256" key="1">
    <source>
        <dbReference type="SAM" id="Phobius"/>
    </source>
</evidence>
<dbReference type="InterPro" id="IPR007404">
    <property type="entry name" value="YdjM-like"/>
</dbReference>
<dbReference type="RefSeq" id="WP_318622447.1">
    <property type="nucleotide sequence ID" value="NZ_CP137642.1"/>
</dbReference>
<name>A0AAX4FXP6_9EURY</name>
<dbReference type="AlphaFoldDB" id="A0AAX4FXP6"/>
<organism evidence="2 3">
    <name type="scientific">Methanoculleus receptaculi</name>
    <dbReference type="NCBI Taxonomy" id="394967"/>
    <lineage>
        <taxon>Archaea</taxon>
        <taxon>Methanobacteriati</taxon>
        <taxon>Methanobacteriota</taxon>
        <taxon>Stenosarchaea group</taxon>
        <taxon>Methanomicrobia</taxon>
        <taxon>Methanomicrobiales</taxon>
        <taxon>Methanomicrobiaceae</taxon>
        <taxon>Methanoculleus</taxon>
    </lineage>
</organism>
<accession>A0AAX4FXP6</accession>
<gene>
    <name evidence="2" type="ORF">R6Y96_05155</name>
</gene>
<dbReference type="EMBL" id="CP137642">
    <property type="protein sequence ID" value="WOX58619.1"/>
    <property type="molecule type" value="Genomic_DNA"/>
</dbReference>
<feature type="transmembrane region" description="Helical" evidence="1">
    <location>
        <begin position="148"/>
        <end position="166"/>
    </location>
</feature>
<proteinExistence type="predicted"/>
<keyword evidence="2" id="KW-0378">Hydrolase</keyword>
<evidence type="ECO:0000313" key="2">
    <source>
        <dbReference type="EMBL" id="WOX58619.1"/>
    </source>
</evidence>
<feature type="transmembrane region" description="Helical" evidence="1">
    <location>
        <begin position="67"/>
        <end position="88"/>
    </location>
</feature>
<dbReference type="GO" id="GO:0016787">
    <property type="term" value="F:hydrolase activity"/>
    <property type="evidence" value="ECO:0007669"/>
    <property type="project" value="UniProtKB-KW"/>
</dbReference>
<keyword evidence="1" id="KW-1133">Transmembrane helix</keyword>
<sequence>MLLEHLVYSTAIAIVLGTLYRRYTGRDHAWLVVASAYLPDLDIVADGLLQRIGITVMVHGSPIRHGYFHNVAVMLAYAVIVALLLHPVGVRLVDSFFFAAAGFGAHLFEDALVYEGGYAFFWPLSNQHYGIGAFEYTRDWYGVANTEVLVVGVIALVGALVFWWALEKKGWKVGG</sequence>
<dbReference type="Proteomes" id="UP001305652">
    <property type="component" value="Chromosome"/>
</dbReference>
<dbReference type="Pfam" id="PF04307">
    <property type="entry name" value="YdjM"/>
    <property type="match status" value="1"/>
</dbReference>
<reference evidence="2 3" key="1">
    <citation type="submission" date="2023-10" db="EMBL/GenBank/DDBJ databases">
        <title>The complete genome sequence of Methanoculleus receptaculi DSM 18860.</title>
        <authorList>
            <person name="Lai S.-J."/>
            <person name="You Y.-T."/>
            <person name="Chen S.-C."/>
        </authorList>
    </citation>
    <scope>NUCLEOTIDE SEQUENCE [LARGE SCALE GENOMIC DNA]</scope>
    <source>
        <strain evidence="2 3">DSM 18860</strain>
    </source>
</reference>
<keyword evidence="1" id="KW-0472">Membrane</keyword>
<dbReference type="GeneID" id="85732522"/>
<evidence type="ECO:0000313" key="3">
    <source>
        <dbReference type="Proteomes" id="UP001305652"/>
    </source>
</evidence>